<keyword evidence="7" id="KW-1185">Reference proteome</keyword>
<dbReference type="PANTHER" id="PTHR33603">
    <property type="entry name" value="METHYLTRANSFERASE"/>
    <property type="match status" value="1"/>
</dbReference>
<evidence type="ECO:0000256" key="1">
    <source>
        <dbReference type="ARBA" id="ARBA00022603"/>
    </source>
</evidence>
<evidence type="ECO:0000256" key="2">
    <source>
        <dbReference type="ARBA" id="ARBA00022679"/>
    </source>
</evidence>
<proteinExistence type="inferred from homology"/>
<feature type="binding site" evidence="5">
    <location>
        <position position="72"/>
    </location>
    <ligand>
        <name>S-adenosyl-L-methionine</name>
        <dbReference type="ChEBI" id="CHEBI:59789"/>
    </ligand>
</feature>
<accession>A0A841H432</accession>
<dbReference type="PIRSF" id="PIRSF004505">
    <property type="entry name" value="MT_bac"/>
    <property type="match status" value="1"/>
</dbReference>
<dbReference type="PANTHER" id="PTHR33603:SF1">
    <property type="entry name" value="RIBOSOMAL RNA LARGE SUBUNIT METHYLTRANSFERASE H"/>
    <property type="match status" value="1"/>
</dbReference>
<keyword evidence="5" id="KW-0698">rRNA processing</keyword>
<dbReference type="GO" id="GO:0005737">
    <property type="term" value="C:cytoplasm"/>
    <property type="evidence" value="ECO:0007669"/>
    <property type="project" value="UniProtKB-SubCell"/>
</dbReference>
<dbReference type="InterPro" id="IPR029028">
    <property type="entry name" value="Alpha/beta_knot_MTases"/>
</dbReference>
<keyword evidence="1 5" id="KW-0489">Methyltransferase</keyword>
<evidence type="ECO:0000313" key="6">
    <source>
        <dbReference type="EMBL" id="MBB6072881.1"/>
    </source>
</evidence>
<comment type="subcellular location">
    <subcellularLocation>
        <location evidence="5">Cytoplasm</location>
    </subcellularLocation>
</comment>
<dbReference type="InterPro" id="IPR029026">
    <property type="entry name" value="tRNA_m1G_MTases_N"/>
</dbReference>
<dbReference type="Gene3D" id="3.40.1280.10">
    <property type="match status" value="1"/>
</dbReference>
<evidence type="ECO:0000256" key="4">
    <source>
        <dbReference type="ARBA" id="ARBA00038303"/>
    </source>
</evidence>
<dbReference type="AlphaFoldDB" id="A0A841H432"/>
<comment type="caution">
    <text evidence="6">The sequence shown here is derived from an EMBL/GenBank/DDBJ whole genome shotgun (WGS) entry which is preliminary data.</text>
</comment>
<keyword evidence="2 5" id="KW-0808">Transferase</keyword>
<comment type="subunit">
    <text evidence="5">Homodimer.</text>
</comment>
<comment type="function">
    <text evidence="5">Specifically methylates the pseudouridine at position 1915 (m3Psi1915) in 23S rRNA.</text>
</comment>
<dbReference type="InterPro" id="IPR003742">
    <property type="entry name" value="RlmH-like"/>
</dbReference>
<keyword evidence="5" id="KW-0963">Cytoplasm</keyword>
<comment type="similarity">
    <text evidence="4 5">Belongs to the RNA methyltransferase RlmH family.</text>
</comment>
<sequence>MKVAVGVIGRAKGAVGDAISEYETRTRRYFTFESAELKEVAYRGRGDAPRVRDEEGKRLLARVPAGCDIVALHETGKAWDSPKLAAYLSDLQVRASPGAAFLIGGAYGLSDEILSRATHLLSLGAFTLPHEVARLVLTEQLYRAGTILRGEPYHKGRE</sequence>
<dbReference type="GO" id="GO:0070038">
    <property type="term" value="F:rRNA (pseudouridine-N3-)-methyltransferase activity"/>
    <property type="evidence" value="ECO:0007669"/>
    <property type="project" value="UniProtKB-UniRule"/>
</dbReference>
<evidence type="ECO:0000256" key="5">
    <source>
        <dbReference type="HAMAP-Rule" id="MF_00658"/>
    </source>
</evidence>
<protein>
    <recommendedName>
        <fullName evidence="5">Ribosomal RNA large subunit methyltransferase H</fullName>
        <ecNumber evidence="5">2.1.1.177</ecNumber>
    </recommendedName>
    <alternativeName>
        <fullName evidence="5">23S rRNA (pseudouridine1915-N3)-methyltransferase</fullName>
    </alternativeName>
    <alternativeName>
        <fullName evidence="5">23S rRNA m3Psi1915 methyltransferase</fullName>
    </alternativeName>
    <alternativeName>
        <fullName evidence="5">rRNA (pseudouridine-N3-)-methyltransferase RlmH</fullName>
    </alternativeName>
</protein>
<dbReference type="HAMAP" id="MF_00658">
    <property type="entry name" value="23SrRNA_methyltr_H"/>
    <property type="match status" value="1"/>
</dbReference>
<dbReference type="Pfam" id="PF02590">
    <property type="entry name" value="SPOUT_MTase"/>
    <property type="match status" value="1"/>
</dbReference>
<feature type="binding site" evidence="5">
    <location>
        <position position="104"/>
    </location>
    <ligand>
        <name>S-adenosyl-L-methionine</name>
        <dbReference type="ChEBI" id="CHEBI:59789"/>
    </ligand>
</feature>
<dbReference type="Proteomes" id="UP000582837">
    <property type="component" value="Unassembled WGS sequence"/>
</dbReference>
<evidence type="ECO:0000313" key="7">
    <source>
        <dbReference type="Proteomes" id="UP000582837"/>
    </source>
</evidence>
<keyword evidence="3 5" id="KW-0949">S-adenosyl-L-methionine</keyword>
<comment type="catalytic activity">
    <reaction evidence="5">
        <text>pseudouridine(1915) in 23S rRNA + S-adenosyl-L-methionine = N(3)-methylpseudouridine(1915) in 23S rRNA + S-adenosyl-L-homocysteine + H(+)</text>
        <dbReference type="Rhea" id="RHEA:42752"/>
        <dbReference type="Rhea" id="RHEA-COMP:10221"/>
        <dbReference type="Rhea" id="RHEA-COMP:10222"/>
        <dbReference type="ChEBI" id="CHEBI:15378"/>
        <dbReference type="ChEBI" id="CHEBI:57856"/>
        <dbReference type="ChEBI" id="CHEBI:59789"/>
        <dbReference type="ChEBI" id="CHEBI:65314"/>
        <dbReference type="ChEBI" id="CHEBI:74486"/>
        <dbReference type="EC" id="2.1.1.177"/>
    </reaction>
</comment>
<dbReference type="EMBL" id="JACHIA010000019">
    <property type="protein sequence ID" value="MBB6072881.1"/>
    <property type="molecule type" value="Genomic_DNA"/>
</dbReference>
<reference evidence="6 7" key="1">
    <citation type="submission" date="2020-08" db="EMBL/GenBank/DDBJ databases">
        <title>Genomic Encyclopedia of Type Strains, Phase IV (KMG-IV): sequencing the most valuable type-strain genomes for metagenomic binning, comparative biology and taxonomic classification.</title>
        <authorList>
            <person name="Goeker M."/>
        </authorList>
    </citation>
    <scope>NUCLEOTIDE SEQUENCE [LARGE SCALE GENOMIC DNA]</scope>
    <source>
        <strain evidence="6 7">DSM 29007</strain>
    </source>
</reference>
<organism evidence="6 7">
    <name type="scientific">Longimicrobium terrae</name>
    <dbReference type="NCBI Taxonomy" id="1639882"/>
    <lineage>
        <taxon>Bacteria</taxon>
        <taxon>Pseudomonadati</taxon>
        <taxon>Gemmatimonadota</taxon>
        <taxon>Longimicrobiia</taxon>
        <taxon>Longimicrobiales</taxon>
        <taxon>Longimicrobiaceae</taxon>
        <taxon>Longimicrobium</taxon>
    </lineage>
</organism>
<evidence type="ECO:0000256" key="3">
    <source>
        <dbReference type="ARBA" id="ARBA00022691"/>
    </source>
</evidence>
<gene>
    <name evidence="5" type="primary">rlmH</name>
    <name evidence="6" type="ORF">HNQ61_004547</name>
</gene>
<dbReference type="SUPFAM" id="SSF75217">
    <property type="entry name" value="alpha/beta knot"/>
    <property type="match status" value="1"/>
</dbReference>
<comment type="caution">
    <text evidence="5">Lacks conserved residue(s) required for the propagation of feature annotation.</text>
</comment>
<dbReference type="RefSeq" id="WP_170036973.1">
    <property type="nucleotide sequence ID" value="NZ_JABDTL010000002.1"/>
</dbReference>
<dbReference type="EC" id="2.1.1.177" evidence="5"/>
<name>A0A841H432_9BACT</name>
<dbReference type="CDD" id="cd18081">
    <property type="entry name" value="RlmH-like"/>
    <property type="match status" value="1"/>
</dbReference>